<name>A0A9P5ZXM6_PLEER</name>
<evidence type="ECO:0000313" key="1">
    <source>
        <dbReference type="EMBL" id="KAF9495362.1"/>
    </source>
</evidence>
<comment type="caution">
    <text evidence="1">The sequence shown here is derived from an EMBL/GenBank/DDBJ whole genome shotgun (WGS) entry which is preliminary data.</text>
</comment>
<keyword evidence="2" id="KW-1185">Reference proteome</keyword>
<gene>
    <name evidence="1" type="ORF">BDN71DRAFT_1430953</name>
</gene>
<proteinExistence type="predicted"/>
<sequence length="153" mass="17193">MSRTGSRFSANWIHHCSSLDSFTRLEIDRAARTRLGLALKISRNSMQCADSTPTSKNDYERTFFSKGTDSKVVVKLTAPLWKMESPSQLLGHQGGEEVLPTEEKWKATGTLLFDVGPETITIFITTLQGEWKLEGYVVTLKHECKRAKKVGSR</sequence>
<dbReference type="EMBL" id="MU154562">
    <property type="protein sequence ID" value="KAF9495362.1"/>
    <property type="molecule type" value="Genomic_DNA"/>
</dbReference>
<dbReference type="AlphaFoldDB" id="A0A9P5ZXM6"/>
<protein>
    <submittedName>
        <fullName evidence="1">Uncharacterized protein</fullName>
    </submittedName>
</protein>
<reference evidence="1" key="1">
    <citation type="submission" date="2020-11" db="EMBL/GenBank/DDBJ databases">
        <authorList>
            <consortium name="DOE Joint Genome Institute"/>
            <person name="Ahrendt S."/>
            <person name="Riley R."/>
            <person name="Andreopoulos W."/>
            <person name="Labutti K."/>
            <person name="Pangilinan J."/>
            <person name="Ruiz-Duenas F.J."/>
            <person name="Barrasa J.M."/>
            <person name="Sanchez-Garcia M."/>
            <person name="Camarero S."/>
            <person name="Miyauchi S."/>
            <person name="Serrano A."/>
            <person name="Linde D."/>
            <person name="Babiker R."/>
            <person name="Drula E."/>
            <person name="Ayuso-Fernandez I."/>
            <person name="Pacheco R."/>
            <person name="Padilla G."/>
            <person name="Ferreira P."/>
            <person name="Barriuso J."/>
            <person name="Kellner H."/>
            <person name="Castanera R."/>
            <person name="Alfaro M."/>
            <person name="Ramirez L."/>
            <person name="Pisabarro A.G."/>
            <person name="Kuo A."/>
            <person name="Tritt A."/>
            <person name="Lipzen A."/>
            <person name="He G."/>
            <person name="Yan M."/>
            <person name="Ng V."/>
            <person name="Cullen D."/>
            <person name="Martin F."/>
            <person name="Rosso M.-N."/>
            <person name="Henrissat B."/>
            <person name="Hibbett D."/>
            <person name="Martinez A.T."/>
            <person name="Grigoriev I.V."/>
        </authorList>
    </citation>
    <scope>NUCLEOTIDE SEQUENCE</scope>
    <source>
        <strain evidence="1">ATCC 90797</strain>
    </source>
</reference>
<dbReference type="Proteomes" id="UP000807025">
    <property type="component" value="Unassembled WGS sequence"/>
</dbReference>
<organism evidence="1 2">
    <name type="scientific">Pleurotus eryngii</name>
    <name type="common">Boletus of the steppes</name>
    <dbReference type="NCBI Taxonomy" id="5323"/>
    <lineage>
        <taxon>Eukaryota</taxon>
        <taxon>Fungi</taxon>
        <taxon>Dikarya</taxon>
        <taxon>Basidiomycota</taxon>
        <taxon>Agaricomycotina</taxon>
        <taxon>Agaricomycetes</taxon>
        <taxon>Agaricomycetidae</taxon>
        <taxon>Agaricales</taxon>
        <taxon>Pleurotineae</taxon>
        <taxon>Pleurotaceae</taxon>
        <taxon>Pleurotus</taxon>
    </lineage>
</organism>
<accession>A0A9P5ZXM6</accession>
<evidence type="ECO:0000313" key="2">
    <source>
        <dbReference type="Proteomes" id="UP000807025"/>
    </source>
</evidence>